<organism evidence="9">
    <name type="scientific">Thermocrinis ruber</name>
    <dbReference type="NCBI Taxonomy" id="75906"/>
    <lineage>
        <taxon>Bacteria</taxon>
        <taxon>Pseudomonadati</taxon>
        <taxon>Aquificota</taxon>
        <taxon>Aquificia</taxon>
        <taxon>Aquificales</taxon>
        <taxon>Aquificaceae</taxon>
        <taxon>Thermocrinis</taxon>
    </lineage>
</organism>
<comment type="subcellular location">
    <subcellularLocation>
        <location evidence="1">Endomembrane system</location>
        <topology evidence="1">Multi-pass membrane protein</topology>
    </subcellularLocation>
    <subcellularLocation>
        <location evidence="5">Membrane</location>
        <topology evidence="5">Multi-pass membrane protein</topology>
    </subcellularLocation>
</comment>
<sequence>MEALLIILFPLLAFLVIGLLGRRLGDLPSAIIAVLGSALSFIFSIPALLKALNSPFSVKLYDFISLSSYTLTLGLYFDPLSAITTSLVCFISTLVFIYSIGYMENLFGQWTYKFYAYLSLFLFSMLLIVLSDNLLGMFFGWEGVGLASYLLIGYFHQQKYATNSAFEAFVMNRIGDWLYLFGIFSIFYLFGSLNLLEIFSKVKEIDPNLLGLAVLLLFGGAVGKSGQVPLHTWLPNAMAGPTPVSALLHSSTMVAAGVYMVARLYPVFESAPQSLKVVAFIGGFTALFASLAATSHTDIKKIIAFSTMSQLGLMFLALGIGDRSSAMFHLTTHAFFKALLFLSAGSIIHAFHHHVHDIYEVGGLKKHMPITYATFFVGALALAGIFPFAGFWSKDLIIASSYEVSFGLGVFVSFVSFLTAYYIFREGFVMFYGPERHREHFEEEPHEAPSVMLVPMVVLAIGSAVVGFFEGWYMSALKDHKEMHLDIAISSVVIALLGIGLAYLVFVKRVLDPEKLYQSLKPVHTTFREQFFTERLYHKGFAKGYMELSRSLFLVGDRFLIDGFINLLSFLYFRVVKFLWIKLDIYTVDLFVNGVAKFSFRFGRKASLIQTGLLNNYVAFLLFGLVVLLGIIIYFMG</sequence>
<evidence type="ECO:0000313" key="9">
    <source>
        <dbReference type="EMBL" id="HHO73853.1"/>
    </source>
</evidence>
<dbReference type="AlphaFoldDB" id="A0A7C5X0R9"/>
<feature type="domain" description="NADH-Ubiquinone oxidoreductase (complex I) chain 5 N-terminal" evidence="8">
    <location>
        <begin position="64"/>
        <end position="105"/>
    </location>
</feature>
<dbReference type="GO" id="GO:0012505">
    <property type="term" value="C:endomembrane system"/>
    <property type="evidence" value="ECO:0007669"/>
    <property type="project" value="UniProtKB-SubCell"/>
</dbReference>
<dbReference type="EMBL" id="DSAC01000052">
    <property type="protein sequence ID" value="HHO73853.1"/>
    <property type="molecule type" value="Genomic_DNA"/>
</dbReference>
<feature type="transmembrane region" description="Helical" evidence="6">
    <location>
        <begin position="334"/>
        <end position="352"/>
    </location>
</feature>
<proteinExistence type="predicted"/>
<evidence type="ECO:0000259" key="7">
    <source>
        <dbReference type="Pfam" id="PF00361"/>
    </source>
</evidence>
<gene>
    <name evidence="9" type="ORF">ENN04_04360</name>
</gene>
<keyword evidence="2 5" id="KW-0812">Transmembrane</keyword>
<feature type="domain" description="NADH:quinone oxidoreductase/Mrp antiporter transmembrane" evidence="7">
    <location>
        <begin position="131"/>
        <end position="419"/>
    </location>
</feature>
<feature type="transmembrane region" description="Helical" evidence="6">
    <location>
        <begin position="404"/>
        <end position="424"/>
    </location>
</feature>
<evidence type="ECO:0000256" key="3">
    <source>
        <dbReference type="ARBA" id="ARBA00022989"/>
    </source>
</evidence>
<dbReference type="PRINTS" id="PR01434">
    <property type="entry name" value="NADHDHGNASE5"/>
</dbReference>
<dbReference type="PANTHER" id="PTHR42829">
    <property type="entry name" value="NADH-UBIQUINONE OXIDOREDUCTASE CHAIN 5"/>
    <property type="match status" value="1"/>
</dbReference>
<dbReference type="InterPro" id="IPR001750">
    <property type="entry name" value="ND/Mrp_TM"/>
</dbReference>
<dbReference type="PANTHER" id="PTHR42829:SF2">
    <property type="entry name" value="NADH-UBIQUINONE OXIDOREDUCTASE CHAIN 5"/>
    <property type="match status" value="1"/>
</dbReference>
<feature type="transmembrane region" description="Helical" evidence="6">
    <location>
        <begin position="452"/>
        <end position="473"/>
    </location>
</feature>
<dbReference type="GO" id="GO:0015990">
    <property type="term" value="P:electron transport coupled proton transport"/>
    <property type="evidence" value="ECO:0007669"/>
    <property type="project" value="TreeGrafter"/>
</dbReference>
<feature type="transmembrane region" description="Helical" evidence="6">
    <location>
        <begin position="614"/>
        <end position="636"/>
    </location>
</feature>
<reference evidence="9" key="1">
    <citation type="journal article" date="2020" name="mSystems">
        <title>Genome- and Community-Level Interaction Insights into Carbon Utilization and Element Cycling Functions of Hydrothermarchaeota in Hydrothermal Sediment.</title>
        <authorList>
            <person name="Zhou Z."/>
            <person name="Liu Y."/>
            <person name="Xu W."/>
            <person name="Pan J."/>
            <person name="Luo Z.H."/>
            <person name="Li M."/>
        </authorList>
    </citation>
    <scope>NUCLEOTIDE SEQUENCE [LARGE SCALE GENOMIC DNA]</scope>
    <source>
        <strain evidence="9">SpSt-114</strain>
    </source>
</reference>
<feature type="transmembrane region" description="Helical" evidence="6">
    <location>
        <begin position="208"/>
        <end position="226"/>
    </location>
</feature>
<evidence type="ECO:0000256" key="6">
    <source>
        <dbReference type="SAM" id="Phobius"/>
    </source>
</evidence>
<keyword evidence="4 6" id="KW-0472">Membrane</keyword>
<feature type="transmembrane region" description="Helical" evidence="6">
    <location>
        <begin position="485"/>
        <end position="506"/>
    </location>
</feature>
<feature type="transmembrane region" description="Helical" evidence="6">
    <location>
        <begin position="552"/>
        <end position="573"/>
    </location>
</feature>
<dbReference type="InterPro" id="IPR003945">
    <property type="entry name" value="NU5C-like"/>
</dbReference>
<feature type="transmembrane region" description="Helical" evidence="6">
    <location>
        <begin position="83"/>
        <end position="102"/>
    </location>
</feature>
<dbReference type="Pfam" id="PF00361">
    <property type="entry name" value="Proton_antipo_M"/>
    <property type="match status" value="1"/>
</dbReference>
<evidence type="ECO:0000256" key="2">
    <source>
        <dbReference type="ARBA" id="ARBA00022692"/>
    </source>
</evidence>
<dbReference type="Gene3D" id="1.20.5.2700">
    <property type="match status" value="1"/>
</dbReference>
<dbReference type="PRINTS" id="PR01435">
    <property type="entry name" value="NPOXDRDTASE5"/>
</dbReference>
<dbReference type="GO" id="GO:0003954">
    <property type="term" value="F:NADH dehydrogenase activity"/>
    <property type="evidence" value="ECO:0007669"/>
    <property type="project" value="TreeGrafter"/>
</dbReference>
<feature type="transmembrane region" description="Helical" evidence="6">
    <location>
        <begin position="246"/>
        <end position="265"/>
    </location>
</feature>
<evidence type="ECO:0000256" key="4">
    <source>
        <dbReference type="ARBA" id="ARBA00023136"/>
    </source>
</evidence>
<feature type="transmembrane region" description="Helical" evidence="6">
    <location>
        <begin position="277"/>
        <end position="296"/>
    </location>
</feature>
<evidence type="ECO:0000256" key="1">
    <source>
        <dbReference type="ARBA" id="ARBA00004127"/>
    </source>
</evidence>
<evidence type="ECO:0000256" key="5">
    <source>
        <dbReference type="RuleBase" id="RU000320"/>
    </source>
</evidence>
<comment type="caution">
    <text evidence="9">The sequence shown here is derived from an EMBL/GenBank/DDBJ whole genome shotgun (WGS) entry which is preliminary data.</text>
</comment>
<accession>A0A7C5X0R9</accession>
<feature type="transmembrane region" description="Helical" evidence="6">
    <location>
        <begin position="177"/>
        <end position="196"/>
    </location>
</feature>
<dbReference type="NCBIfam" id="NF005141">
    <property type="entry name" value="PRK06590.1"/>
    <property type="match status" value="1"/>
</dbReference>
<keyword evidence="3 6" id="KW-1133">Transmembrane helix</keyword>
<feature type="transmembrane region" description="Helical" evidence="6">
    <location>
        <begin position="302"/>
        <end position="322"/>
    </location>
</feature>
<dbReference type="InterPro" id="IPR001516">
    <property type="entry name" value="Proton_antipo_N"/>
</dbReference>
<protein>
    <submittedName>
        <fullName evidence="9">NADH-quinone oxidoreductase subunit L</fullName>
    </submittedName>
</protein>
<dbReference type="GO" id="GO:0042773">
    <property type="term" value="P:ATP synthesis coupled electron transport"/>
    <property type="evidence" value="ECO:0007669"/>
    <property type="project" value="InterPro"/>
</dbReference>
<name>A0A7C5X0R9_9AQUI</name>
<dbReference type="GO" id="GO:0016020">
    <property type="term" value="C:membrane"/>
    <property type="evidence" value="ECO:0007669"/>
    <property type="project" value="UniProtKB-SubCell"/>
</dbReference>
<feature type="transmembrane region" description="Helical" evidence="6">
    <location>
        <begin position="372"/>
        <end position="392"/>
    </location>
</feature>
<feature type="transmembrane region" description="Helical" evidence="6">
    <location>
        <begin position="28"/>
        <end position="48"/>
    </location>
</feature>
<dbReference type="NCBIfam" id="TIGR01974">
    <property type="entry name" value="NDH_I_L"/>
    <property type="match status" value="1"/>
</dbReference>
<dbReference type="GO" id="GO:0008137">
    <property type="term" value="F:NADH dehydrogenase (ubiquinone) activity"/>
    <property type="evidence" value="ECO:0007669"/>
    <property type="project" value="InterPro"/>
</dbReference>
<dbReference type="InterPro" id="IPR018393">
    <property type="entry name" value="NADHpl_OxRdtase_5_subgr"/>
</dbReference>
<dbReference type="Pfam" id="PF00662">
    <property type="entry name" value="Proton_antipo_N"/>
    <property type="match status" value="1"/>
</dbReference>
<evidence type="ECO:0000259" key="8">
    <source>
        <dbReference type="Pfam" id="PF00662"/>
    </source>
</evidence>
<feature type="transmembrane region" description="Helical" evidence="6">
    <location>
        <begin position="114"/>
        <end position="141"/>
    </location>
</feature>